<protein>
    <submittedName>
        <fullName evidence="3">BQ2448_972 protein</fullName>
    </submittedName>
</protein>
<dbReference type="PANTHER" id="PTHR36050:SF1">
    <property type="entry name" value="O-FUCOSYLTRANSFERASE 30"/>
    <property type="match status" value="1"/>
</dbReference>
<keyword evidence="2" id="KW-0812">Transmembrane</keyword>
<evidence type="ECO:0000256" key="2">
    <source>
        <dbReference type="SAM" id="Phobius"/>
    </source>
</evidence>
<feature type="transmembrane region" description="Helical" evidence="2">
    <location>
        <begin position="159"/>
        <end position="177"/>
    </location>
</feature>
<feature type="region of interest" description="Disordered" evidence="1">
    <location>
        <begin position="1"/>
        <end position="73"/>
    </location>
</feature>
<feature type="compositionally biased region" description="Polar residues" evidence="1">
    <location>
        <begin position="112"/>
        <end position="124"/>
    </location>
</feature>
<feature type="region of interest" description="Disordered" evidence="1">
    <location>
        <begin position="598"/>
        <end position="635"/>
    </location>
</feature>
<evidence type="ECO:0000313" key="3">
    <source>
        <dbReference type="EMBL" id="SCV68851.1"/>
    </source>
</evidence>
<accession>A0A238F9R0</accession>
<gene>
    <name evidence="3" type="ORF">BQ2448_972</name>
</gene>
<feature type="compositionally biased region" description="Polar residues" evidence="1">
    <location>
        <begin position="62"/>
        <end position="73"/>
    </location>
</feature>
<dbReference type="OrthoDB" id="1882547at2759"/>
<organism evidence="3 4">
    <name type="scientific">Microbotryum intermedium</name>
    <dbReference type="NCBI Taxonomy" id="269621"/>
    <lineage>
        <taxon>Eukaryota</taxon>
        <taxon>Fungi</taxon>
        <taxon>Dikarya</taxon>
        <taxon>Basidiomycota</taxon>
        <taxon>Pucciniomycotina</taxon>
        <taxon>Microbotryomycetes</taxon>
        <taxon>Microbotryales</taxon>
        <taxon>Microbotryaceae</taxon>
        <taxon>Microbotryum</taxon>
    </lineage>
</organism>
<dbReference type="Proteomes" id="UP000198372">
    <property type="component" value="Unassembled WGS sequence"/>
</dbReference>
<name>A0A238F9R0_9BASI</name>
<evidence type="ECO:0000256" key="1">
    <source>
        <dbReference type="SAM" id="MobiDB-lite"/>
    </source>
</evidence>
<dbReference type="AlphaFoldDB" id="A0A238F9R0"/>
<keyword evidence="2" id="KW-1133">Transmembrane helix</keyword>
<dbReference type="PANTHER" id="PTHR36050">
    <property type="entry name" value="O-FUCOSYLTRANSFERASE 30"/>
    <property type="match status" value="1"/>
</dbReference>
<feature type="region of interest" description="Disordered" evidence="1">
    <location>
        <begin position="88"/>
        <end position="136"/>
    </location>
</feature>
<feature type="compositionally biased region" description="Basic residues" evidence="1">
    <location>
        <begin position="611"/>
        <end position="632"/>
    </location>
</feature>
<keyword evidence="2" id="KW-0472">Membrane</keyword>
<keyword evidence="4" id="KW-1185">Reference proteome</keyword>
<feature type="compositionally biased region" description="Polar residues" evidence="1">
    <location>
        <begin position="1"/>
        <end position="22"/>
    </location>
</feature>
<dbReference type="EMBL" id="FMSP01000003">
    <property type="protein sequence ID" value="SCV68851.1"/>
    <property type="molecule type" value="Genomic_DNA"/>
</dbReference>
<proteinExistence type="predicted"/>
<reference evidence="4" key="1">
    <citation type="submission" date="2016-09" db="EMBL/GenBank/DDBJ databases">
        <authorList>
            <person name="Jeantristanb JTB J.-T."/>
            <person name="Ricardo R."/>
        </authorList>
    </citation>
    <scope>NUCLEOTIDE SEQUENCE [LARGE SCALE GENOMIC DNA]</scope>
</reference>
<evidence type="ECO:0000313" key="4">
    <source>
        <dbReference type="Proteomes" id="UP000198372"/>
    </source>
</evidence>
<sequence length="816" mass="90739">MTDSGSSRTTWHSGPVRSNSDATDPVKASHDIAGGPSHAKPRAPPTHRSTAPPSSGGYDQRTPPTRGTAEISTDTSRKWLWSYESPSSFSSSSSSPGAHQGVLPGLGGCTGTSGKTLAETSSPSFPLLPAKGSPQPTQIGFGPMMYRFLSRRFRPTRTLALWIVLIFILLIIFHAPLPDSVGLSGLERSSTNKSLVPSPLQQTLGVLRNGVKSSVRQAVNQLPKPSWVSAVTGRASRTSPIKVSMLPQQPRHPTHNPEERYIGFLPHSGFDEQRSAFATALMLGKKLNRTVFVPPVWLAKPSLYKPYVQLQEAWNDELLHRASSFRISGRRGWRSSSDLSLFKPGEYSSMPDEITNNDSKPQERSASEEAVEHMTKCNSSDANCKRSSTTFISWDHLVDLEAVSRVTGVKLVNRWDMREKALEQLLNLPAEEFLVLHDQSFNDLGFLDDLSMMTDTGLFADQSTPALLRSVGSNSDGFGSREVSLRALNKISQKVLLIGSLAGERRLQPVDAAQIIFHRALAFRSSRLIKPARAMRDRLGGHHSYAGVYARFEDTSNDEHVELYLGEAWHDLVARLKVEPSVAEVMWELVRPATWKRSDPEMPSNPISLRKNSRSKKTLLGRPGRSGKRKRPTRVEPNIFEDIESLLPATTSRHRLQRRRSRDDQARLPSLRFTQCRSHIHIDSEYLPFNTPIYLATDSPDPQGDPKLSIFFKAFPCIFIRSDFVEPSEMNGGEVVGSLSDLTRLVNVNDGVALGKLLEPFLDQTVVAMGTITVQAKATLSSPFVERELHAAYRQDLQDEPELKRKDHHGVVFRRW</sequence>